<dbReference type="PANTHER" id="PTHR11802">
    <property type="entry name" value="SERINE PROTEASE FAMILY S10 SERINE CARBOXYPEPTIDASE"/>
    <property type="match status" value="1"/>
</dbReference>
<comment type="similarity">
    <text evidence="1">Belongs to the peptidase S10 family.</text>
</comment>
<name>A0AAW1X4V1_RUBAR</name>
<evidence type="ECO:0000313" key="4">
    <source>
        <dbReference type="Proteomes" id="UP001457282"/>
    </source>
</evidence>
<sequence length="128" mass="13784">MIKLMGLRLLVILIFGLILTSASASNITTTIVTTLPGYSGELPFTLETGYVGVGDNEEAQLFYQFIESQRNPVQDPLVLWLGGGPGCAGLGGIFFQSGPLLFKYGDYNGSLPTIHDNPFAWTQGLNII</sequence>
<organism evidence="3 4">
    <name type="scientific">Rubus argutus</name>
    <name type="common">Southern blackberry</name>
    <dbReference type="NCBI Taxonomy" id="59490"/>
    <lineage>
        <taxon>Eukaryota</taxon>
        <taxon>Viridiplantae</taxon>
        <taxon>Streptophyta</taxon>
        <taxon>Embryophyta</taxon>
        <taxon>Tracheophyta</taxon>
        <taxon>Spermatophyta</taxon>
        <taxon>Magnoliopsida</taxon>
        <taxon>eudicotyledons</taxon>
        <taxon>Gunneridae</taxon>
        <taxon>Pentapetalae</taxon>
        <taxon>rosids</taxon>
        <taxon>fabids</taxon>
        <taxon>Rosales</taxon>
        <taxon>Rosaceae</taxon>
        <taxon>Rosoideae</taxon>
        <taxon>Rosoideae incertae sedis</taxon>
        <taxon>Rubus</taxon>
    </lineage>
</organism>
<dbReference type="EMBL" id="JBEDUW010000004">
    <property type="protein sequence ID" value="KAK9931519.1"/>
    <property type="molecule type" value="Genomic_DNA"/>
</dbReference>
<feature type="signal peptide" evidence="2">
    <location>
        <begin position="1"/>
        <end position="24"/>
    </location>
</feature>
<dbReference type="GO" id="GO:0006508">
    <property type="term" value="P:proteolysis"/>
    <property type="evidence" value="ECO:0007669"/>
    <property type="project" value="InterPro"/>
</dbReference>
<dbReference type="InterPro" id="IPR001563">
    <property type="entry name" value="Peptidase_S10"/>
</dbReference>
<evidence type="ECO:0000256" key="1">
    <source>
        <dbReference type="ARBA" id="ARBA00009431"/>
    </source>
</evidence>
<dbReference type="SUPFAM" id="SSF53474">
    <property type="entry name" value="alpha/beta-Hydrolases"/>
    <property type="match status" value="1"/>
</dbReference>
<evidence type="ECO:0000256" key="2">
    <source>
        <dbReference type="SAM" id="SignalP"/>
    </source>
</evidence>
<dbReference type="Gene3D" id="3.40.50.1820">
    <property type="entry name" value="alpha/beta hydrolase"/>
    <property type="match status" value="1"/>
</dbReference>
<dbReference type="PANTHER" id="PTHR11802:SF487">
    <property type="entry name" value="SERINE CARBOXYPEPTIDASE-LIKE 13"/>
    <property type="match status" value="1"/>
</dbReference>
<feature type="chain" id="PRO_5043957326" evidence="2">
    <location>
        <begin position="25"/>
        <end position="128"/>
    </location>
</feature>
<comment type="caution">
    <text evidence="3">The sequence shown here is derived from an EMBL/GenBank/DDBJ whole genome shotgun (WGS) entry which is preliminary data.</text>
</comment>
<gene>
    <name evidence="3" type="ORF">M0R45_018793</name>
</gene>
<keyword evidence="4" id="KW-1185">Reference proteome</keyword>
<dbReference type="Proteomes" id="UP001457282">
    <property type="component" value="Unassembled WGS sequence"/>
</dbReference>
<dbReference type="Pfam" id="PF00450">
    <property type="entry name" value="Peptidase_S10"/>
    <property type="match status" value="1"/>
</dbReference>
<reference evidence="3 4" key="1">
    <citation type="journal article" date="2023" name="G3 (Bethesda)">
        <title>A chromosome-length genome assembly and annotation of blackberry (Rubus argutus, cv. 'Hillquist').</title>
        <authorList>
            <person name="Bruna T."/>
            <person name="Aryal R."/>
            <person name="Dudchenko O."/>
            <person name="Sargent D.J."/>
            <person name="Mead D."/>
            <person name="Buti M."/>
            <person name="Cavallini A."/>
            <person name="Hytonen T."/>
            <person name="Andres J."/>
            <person name="Pham M."/>
            <person name="Weisz D."/>
            <person name="Mascagni F."/>
            <person name="Usai G."/>
            <person name="Natali L."/>
            <person name="Bassil N."/>
            <person name="Fernandez G.E."/>
            <person name="Lomsadze A."/>
            <person name="Armour M."/>
            <person name="Olukolu B."/>
            <person name="Poorten T."/>
            <person name="Britton C."/>
            <person name="Davik J."/>
            <person name="Ashrafi H."/>
            <person name="Aiden E.L."/>
            <person name="Borodovsky M."/>
            <person name="Worthington M."/>
        </authorList>
    </citation>
    <scope>NUCLEOTIDE SEQUENCE [LARGE SCALE GENOMIC DNA]</scope>
    <source>
        <strain evidence="3">PI 553951</strain>
    </source>
</reference>
<proteinExistence type="inferred from homology"/>
<dbReference type="AlphaFoldDB" id="A0AAW1X4V1"/>
<keyword evidence="2" id="KW-0732">Signal</keyword>
<protein>
    <submittedName>
        <fullName evidence="3">Uncharacterized protein</fullName>
    </submittedName>
</protein>
<evidence type="ECO:0000313" key="3">
    <source>
        <dbReference type="EMBL" id="KAK9931519.1"/>
    </source>
</evidence>
<accession>A0AAW1X4V1</accession>
<dbReference type="GO" id="GO:0004185">
    <property type="term" value="F:serine-type carboxypeptidase activity"/>
    <property type="evidence" value="ECO:0007669"/>
    <property type="project" value="InterPro"/>
</dbReference>
<dbReference type="InterPro" id="IPR029058">
    <property type="entry name" value="AB_hydrolase_fold"/>
</dbReference>
<dbReference type="GO" id="GO:0016747">
    <property type="term" value="F:acyltransferase activity, transferring groups other than amino-acyl groups"/>
    <property type="evidence" value="ECO:0007669"/>
    <property type="project" value="TreeGrafter"/>
</dbReference>
<dbReference type="GO" id="GO:0019748">
    <property type="term" value="P:secondary metabolic process"/>
    <property type="evidence" value="ECO:0007669"/>
    <property type="project" value="TreeGrafter"/>
</dbReference>